<dbReference type="InterPro" id="IPR016032">
    <property type="entry name" value="Sig_transdc_resp-reg_C-effctor"/>
</dbReference>
<dbReference type="HOGENOM" id="CLU_000445_90_8_6"/>
<accession>W0DEG6</accession>
<dbReference type="EMBL" id="CP007029">
    <property type="protein sequence ID" value="AHE97034.1"/>
    <property type="molecule type" value="Genomic_DNA"/>
</dbReference>
<dbReference type="SMART" id="SM00421">
    <property type="entry name" value="HTH_LUXR"/>
    <property type="match status" value="1"/>
</dbReference>
<sequence length="201" mass="22068">MHVFRIAPDEHPSERWAEAFPGSMVERPPFASPPVGKVEVCWISTGLERWSELVREQSAKGRVVAQSRRPNDDEAVAAFEAGAHGYCHSLANVSILRAVANTVARGGLWVNPAVMARMIRAVRAARPDDPAYPPADFGRLTPREREVALAVTTGASNKDIAEQLGMTERTVKMHLGAIFKKLGVRDRVHLVLYLTRGAPAR</sequence>
<evidence type="ECO:0000313" key="4">
    <source>
        <dbReference type="Proteomes" id="UP000005289"/>
    </source>
</evidence>
<evidence type="ECO:0000259" key="2">
    <source>
        <dbReference type="PROSITE" id="PS50043"/>
    </source>
</evidence>
<evidence type="ECO:0000256" key="1">
    <source>
        <dbReference type="ARBA" id="ARBA00023125"/>
    </source>
</evidence>
<evidence type="ECO:0000313" key="3">
    <source>
        <dbReference type="EMBL" id="AHE97034.1"/>
    </source>
</evidence>
<dbReference type="PRINTS" id="PR00038">
    <property type="entry name" value="HTHLUXR"/>
</dbReference>
<dbReference type="SUPFAM" id="SSF46894">
    <property type="entry name" value="C-terminal effector domain of the bipartite response regulators"/>
    <property type="match status" value="1"/>
</dbReference>
<dbReference type="PANTHER" id="PTHR43214:SF38">
    <property type="entry name" value="NITRATE_NITRITE RESPONSE REGULATOR PROTEIN NARL"/>
    <property type="match status" value="1"/>
</dbReference>
<dbReference type="KEGG" id="tti:THITH_00655"/>
<feature type="domain" description="HTH luxR-type" evidence="2">
    <location>
        <begin position="133"/>
        <end position="198"/>
    </location>
</feature>
<dbReference type="OrthoDB" id="9794397at2"/>
<keyword evidence="1" id="KW-0238">DNA-binding</keyword>
<dbReference type="GO" id="GO:0003677">
    <property type="term" value="F:DNA binding"/>
    <property type="evidence" value="ECO:0007669"/>
    <property type="project" value="UniProtKB-KW"/>
</dbReference>
<dbReference type="AlphaFoldDB" id="W0DEG6"/>
<gene>
    <name evidence="3" type="ORF">THITH_00655</name>
</gene>
<reference evidence="3 4" key="1">
    <citation type="submission" date="2013-12" db="EMBL/GenBank/DDBJ databases">
        <authorList>
            <consortium name="DOE Joint Genome Institute"/>
            <person name="Muyzer G."/>
            <person name="Huntemann M."/>
            <person name="Han J."/>
            <person name="Chen A."/>
            <person name="Kyrpides N."/>
            <person name="Mavromatis K."/>
            <person name="Markowitz V."/>
            <person name="Palaniappan K."/>
            <person name="Ivanova N."/>
            <person name="Schaumberg A."/>
            <person name="Pati A."/>
            <person name="Liolios K."/>
            <person name="Nordberg H.P."/>
            <person name="Cantor M.N."/>
            <person name="Hua S.X."/>
            <person name="Woyke T."/>
        </authorList>
    </citation>
    <scope>NUCLEOTIDE SEQUENCE [LARGE SCALE GENOMIC DNA]</scope>
    <source>
        <strain evidence="3 4">ARh 1</strain>
    </source>
</reference>
<dbReference type="InterPro" id="IPR039420">
    <property type="entry name" value="WalR-like"/>
</dbReference>
<dbReference type="PROSITE" id="PS50043">
    <property type="entry name" value="HTH_LUXR_2"/>
    <property type="match status" value="1"/>
</dbReference>
<dbReference type="Proteomes" id="UP000005289">
    <property type="component" value="Chromosome"/>
</dbReference>
<dbReference type="Gene3D" id="3.40.50.2300">
    <property type="match status" value="1"/>
</dbReference>
<dbReference type="PROSITE" id="PS00622">
    <property type="entry name" value="HTH_LUXR_1"/>
    <property type="match status" value="1"/>
</dbReference>
<keyword evidence="4" id="KW-1185">Reference proteome</keyword>
<dbReference type="GO" id="GO:0006355">
    <property type="term" value="P:regulation of DNA-templated transcription"/>
    <property type="evidence" value="ECO:0007669"/>
    <property type="project" value="InterPro"/>
</dbReference>
<dbReference type="PANTHER" id="PTHR43214">
    <property type="entry name" value="TWO-COMPONENT RESPONSE REGULATOR"/>
    <property type="match status" value="1"/>
</dbReference>
<dbReference type="CDD" id="cd06170">
    <property type="entry name" value="LuxR_C_like"/>
    <property type="match status" value="1"/>
</dbReference>
<dbReference type="Pfam" id="PF00196">
    <property type="entry name" value="GerE"/>
    <property type="match status" value="1"/>
</dbReference>
<dbReference type="RefSeq" id="WP_006746458.1">
    <property type="nucleotide sequence ID" value="NZ_CP007029.1"/>
</dbReference>
<name>W0DEG6_9GAMM</name>
<dbReference type="InterPro" id="IPR000792">
    <property type="entry name" value="Tscrpt_reg_LuxR_C"/>
</dbReference>
<dbReference type="STRING" id="713585.THITH_00655"/>
<organism evidence="3 4">
    <name type="scientific">Thioalkalivibrio paradoxus ARh 1</name>
    <dbReference type="NCBI Taxonomy" id="713585"/>
    <lineage>
        <taxon>Bacteria</taxon>
        <taxon>Pseudomonadati</taxon>
        <taxon>Pseudomonadota</taxon>
        <taxon>Gammaproteobacteria</taxon>
        <taxon>Chromatiales</taxon>
        <taxon>Ectothiorhodospiraceae</taxon>
        <taxon>Thioalkalivibrio</taxon>
    </lineage>
</organism>
<proteinExistence type="predicted"/>
<protein>
    <submittedName>
        <fullName evidence="3">LuxR family transcriptional regulator</fullName>
    </submittedName>
</protein>